<keyword evidence="2" id="KW-0614">Plasmid</keyword>
<organism evidence="2">
    <name type="scientific">Streptomyces sp. F2</name>
    <dbReference type="NCBI Taxonomy" id="317660"/>
    <lineage>
        <taxon>Bacteria</taxon>
        <taxon>Bacillati</taxon>
        <taxon>Actinomycetota</taxon>
        <taxon>Actinomycetes</taxon>
        <taxon>Kitasatosporales</taxon>
        <taxon>Streptomycetaceae</taxon>
        <taxon>Streptomyces</taxon>
    </lineage>
</organism>
<evidence type="ECO:0000313" key="2">
    <source>
        <dbReference type="EMBL" id="AHE39474.1"/>
    </source>
</evidence>
<reference evidence="2" key="1">
    <citation type="submission" date="2013-09" db="EMBL/GenBank/DDBJ databases">
        <title>Complete nucleotide sequence of Streptomyces linear plasmid pFRL4.</title>
        <authorList>
            <person name="Chen Z."/>
            <person name="Fang P."/>
            <person name="Qin Z."/>
        </authorList>
    </citation>
    <scope>NUCLEOTIDE SEQUENCE</scope>
    <source>
        <plasmid evidence="2">pFRL4</plasmid>
    </source>
</reference>
<accession>V9Z640</accession>
<dbReference type="AlphaFoldDB" id="V9Z640"/>
<gene>
    <name evidence="2" type="ORF">pFRL4_241c</name>
</gene>
<sequence>MEILGGSVAHWVSHMFGLEVFYELYSADLQAMHGRLHDELLGLLPEAPDASIWGWVELDVVDTAVVCPAHPAYADVPPPVLDGMWVAGLRIHRHSDGTPGVEADDDLVCNLLCALASYGGSVLVGVHPPRESAEQGAPEAPLVAGAKWRVDPVGTGLPQQERPTLMVSRGGPLDPDQSRLRMAVDMTPPAGGPSAP</sequence>
<proteinExistence type="predicted"/>
<dbReference type="EMBL" id="KF602049">
    <property type="protein sequence ID" value="AHE39474.1"/>
    <property type="molecule type" value="Genomic_DNA"/>
</dbReference>
<geneLocation type="plasmid" evidence="2">
    <name>pFRL4</name>
</geneLocation>
<evidence type="ECO:0000256" key="1">
    <source>
        <dbReference type="SAM" id="MobiDB-lite"/>
    </source>
</evidence>
<dbReference type="RefSeq" id="WP_024126372.1">
    <property type="nucleotide sequence ID" value="NC_023284.1"/>
</dbReference>
<name>V9Z640_9ACTN</name>
<feature type="region of interest" description="Disordered" evidence="1">
    <location>
        <begin position="152"/>
        <end position="178"/>
    </location>
</feature>
<protein>
    <submittedName>
        <fullName evidence="2">Uncharacterized protein</fullName>
    </submittedName>
</protein>